<dbReference type="Proteomes" id="UP001138500">
    <property type="component" value="Unassembled WGS sequence"/>
</dbReference>
<organism evidence="2 3">
    <name type="scientific">Teratosphaeria destructans</name>
    <dbReference type="NCBI Taxonomy" id="418781"/>
    <lineage>
        <taxon>Eukaryota</taxon>
        <taxon>Fungi</taxon>
        <taxon>Dikarya</taxon>
        <taxon>Ascomycota</taxon>
        <taxon>Pezizomycotina</taxon>
        <taxon>Dothideomycetes</taxon>
        <taxon>Dothideomycetidae</taxon>
        <taxon>Mycosphaerellales</taxon>
        <taxon>Teratosphaeriaceae</taxon>
        <taxon>Teratosphaeria</taxon>
    </lineage>
</organism>
<protein>
    <submittedName>
        <fullName evidence="2">Uncharacterized protein</fullName>
    </submittedName>
</protein>
<evidence type="ECO:0000313" key="2">
    <source>
        <dbReference type="EMBL" id="KAH9827736.1"/>
    </source>
</evidence>
<dbReference type="EMBL" id="RIBY02001863">
    <property type="protein sequence ID" value="KAH9827736.1"/>
    <property type="molecule type" value="Genomic_DNA"/>
</dbReference>
<name>A0A9W7W2I5_9PEZI</name>
<keyword evidence="1" id="KW-0472">Membrane</keyword>
<sequence>MQVNESPDEEFPIVGIAAVTFAGIEVSEMTLSDGVSPKPHVLLLTMVVVVVGWIQVPVTVLELLVKQVVEGPVTVPEVILKVEHKLTMSVTVVVAVLAQVLVIVPSSPWSSSGETVMPAGQLPPVRVVVDIVVVGEPLQVVTRLHVCELVVL</sequence>
<gene>
    <name evidence="2" type="ORF">Tdes44962_MAKER09643</name>
</gene>
<reference evidence="2 3" key="2">
    <citation type="journal article" date="2021" name="Curr. Genet.">
        <title>Genetic response to nitrogen starvation in the aggressive Eucalyptus foliar pathogen Teratosphaeria destructans.</title>
        <authorList>
            <person name="Havenga M."/>
            <person name="Wingfield B.D."/>
            <person name="Wingfield M.J."/>
            <person name="Dreyer L.L."/>
            <person name="Roets F."/>
            <person name="Aylward J."/>
        </authorList>
    </citation>
    <scope>NUCLEOTIDE SEQUENCE [LARGE SCALE GENOMIC DNA]</scope>
    <source>
        <strain evidence="2">CMW44962</strain>
    </source>
</reference>
<reference evidence="2 3" key="1">
    <citation type="journal article" date="2018" name="IMA Fungus">
        <title>IMA Genome-F 10: Nine draft genome sequences of Claviceps purpurea s.lat., including C. arundinis, C. humidiphila, and C. cf. spartinae, pseudomolecules for the pitch canker pathogen Fusarium circinatum, draft genome of Davidsoniella eucalypti, Grosmannia galeiformis, Quambalaria eucalypti, and Teratosphaeria destructans.</title>
        <authorList>
            <person name="Wingfield B.D."/>
            <person name="Liu M."/>
            <person name="Nguyen H.D."/>
            <person name="Lane F.A."/>
            <person name="Morgan S.W."/>
            <person name="De Vos L."/>
            <person name="Wilken P.M."/>
            <person name="Duong T.A."/>
            <person name="Aylward J."/>
            <person name="Coetzee M.P."/>
            <person name="Dadej K."/>
            <person name="De Beer Z.W."/>
            <person name="Findlay W."/>
            <person name="Havenga M."/>
            <person name="Kolarik M."/>
            <person name="Menzies J.G."/>
            <person name="Naidoo K."/>
            <person name="Pochopski O."/>
            <person name="Shoukouhi P."/>
            <person name="Santana Q.C."/>
            <person name="Seifert K.A."/>
            <person name="Soal N."/>
            <person name="Steenkamp E.T."/>
            <person name="Tatham C.T."/>
            <person name="van der Nest M.A."/>
            <person name="Wingfield M.J."/>
        </authorList>
    </citation>
    <scope>NUCLEOTIDE SEQUENCE [LARGE SCALE GENOMIC DNA]</scope>
    <source>
        <strain evidence="2">CMW44962</strain>
    </source>
</reference>
<keyword evidence="3" id="KW-1185">Reference proteome</keyword>
<dbReference type="AlphaFoldDB" id="A0A9W7W2I5"/>
<feature type="transmembrane region" description="Helical" evidence="1">
    <location>
        <begin position="41"/>
        <end position="65"/>
    </location>
</feature>
<accession>A0A9W7W2I5</accession>
<feature type="transmembrane region" description="Helical" evidence="1">
    <location>
        <begin position="86"/>
        <end position="104"/>
    </location>
</feature>
<proteinExistence type="predicted"/>
<evidence type="ECO:0000256" key="1">
    <source>
        <dbReference type="SAM" id="Phobius"/>
    </source>
</evidence>
<keyword evidence="1" id="KW-0812">Transmembrane</keyword>
<evidence type="ECO:0000313" key="3">
    <source>
        <dbReference type="Proteomes" id="UP001138500"/>
    </source>
</evidence>
<keyword evidence="1" id="KW-1133">Transmembrane helix</keyword>
<comment type="caution">
    <text evidence="2">The sequence shown here is derived from an EMBL/GenBank/DDBJ whole genome shotgun (WGS) entry which is preliminary data.</text>
</comment>